<dbReference type="Gene3D" id="3.40.630.30">
    <property type="match status" value="1"/>
</dbReference>
<dbReference type="InterPro" id="IPR016181">
    <property type="entry name" value="Acyl_CoA_acyltransferase"/>
</dbReference>
<feature type="domain" description="N-acetyltransferase" evidence="3">
    <location>
        <begin position="181"/>
        <end position="332"/>
    </location>
</feature>
<dbReference type="EMBL" id="JAHHHD010000024">
    <property type="protein sequence ID" value="MBW4660672.1"/>
    <property type="molecule type" value="Genomic_DNA"/>
</dbReference>
<dbReference type="AlphaFoldDB" id="A0A951QCB9"/>
<accession>A0A951QCB9</accession>
<evidence type="ECO:0000313" key="4">
    <source>
        <dbReference type="EMBL" id="MBW4660672.1"/>
    </source>
</evidence>
<comment type="caution">
    <text evidence="4">The sequence shown here is derived from an EMBL/GenBank/DDBJ whole genome shotgun (WGS) entry which is preliminary data.</text>
</comment>
<dbReference type="SUPFAM" id="SSF55729">
    <property type="entry name" value="Acyl-CoA N-acyltransferases (Nat)"/>
    <property type="match status" value="1"/>
</dbReference>
<keyword evidence="2" id="KW-0012">Acyltransferase</keyword>
<dbReference type="PROSITE" id="PS51186">
    <property type="entry name" value="GNAT"/>
    <property type="match status" value="1"/>
</dbReference>
<dbReference type="Pfam" id="PF00583">
    <property type="entry name" value="Acetyltransf_1"/>
    <property type="match status" value="1"/>
</dbReference>
<evidence type="ECO:0000313" key="5">
    <source>
        <dbReference type="Proteomes" id="UP000757435"/>
    </source>
</evidence>
<proteinExistence type="predicted"/>
<dbReference type="CDD" id="cd04301">
    <property type="entry name" value="NAT_SF"/>
    <property type="match status" value="1"/>
</dbReference>
<sequence>MITAIRSNLRPMNTLIVRSYVGETDLEPIAHLLNICAKFDRSDRYHSASGLSAEYAEPGFDAARNLRLWADAEGKLIAIASLWLPEVSENLEASGWLMFHVHPTQRDHGLEFDIIAWGEVRMQALAAERGLFAKLYLACRDDQVDRVALYEACGYELERRSLRMARSLSEPIAEPQFPNGFTLSHSRGAEDAAAWVEAHNESFSDHWGTYPMTIAEHSYWLSQPDYLPELDLVAIADGKVAAFCFCHIDLEDNQHRHCLEGWINILGTRRSFRRQGLGRAMLLAGLRKLKAKGMETARLGVDAENAHGAQALYESVGFRQLHVKLSFTKSLRDSNCQGG</sequence>
<evidence type="ECO:0000259" key="3">
    <source>
        <dbReference type="PROSITE" id="PS51186"/>
    </source>
</evidence>
<dbReference type="PANTHER" id="PTHR43877">
    <property type="entry name" value="AMINOALKYLPHOSPHONATE N-ACETYLTRANSFERASE-RELATED-RELATED"/>
    <property type="match status" value="1"/>
</dbReference>
<keyword evidence="1" id="KW-0808">Transferase</keyword>
<dbReference type="GO" id="GO:0016747">
    <property type="term" value="F:acyltransferase activity, transferring groups other than amino-acyl groups"/>
    <property type="evidence" value="ECO:0007669"/>
    <property type="project" value="InterPro"/>
</dbReference>
<dbReference type="InterPro" id="IPR000182">
    <property type="entry name" value="GNAT_dom"/>
</dbReference>
<dbReference type="PANTHER" id="PTHR43877:SF1">
    <property type="entry name" value="ACETYLTRANSFERASE"/>
    <property type="match status" value="1"/>
</dbReference>
<name>A0A951QCB9_9CYAN</name>
<evidence type="ECO:0000256" key="1">
    <source>
        <dbReference type="ARBA" id="ARBA00022679"/>
    </source>
</evidence>
<dbReference type="Proteomes" id="UP000757435">
    <property type="component" value="Unassembled WGS sequence"/>
</dbReference>
<dbReference type="InterPro" id="IPR050832">
    <property type="entry name" value="Bact_Acetyltransf"/>
</dbReference>
<evidence type="ECO:0000256" key="2">
    <source>
        <dbReference type="ARBA" id="ARBA00023315"/>
    </source>
</evidence>
<reference evidence="4" key="2">
    <citation type="journal article" date="2022" name="Microbiol. Resour. Announc.">
        <title>Metagenome Sequencing to Explore Phylogenomics of Terrestrial Cyanobacteria.</title>
        <authorList>
            <person name="Ward R.D."/>
            <person name="Stajich J.E."/>
            <person name="Johansen J.R."/>
            <person name="Huntemann M."/>
            <person name="Clum A."/>
            <person name="Foster B."/>
            <person name="Foster B."/>
            <person name="Roux S."/>
            <person name="Palaniappan K."/>
            <person name="Varghese N."/>
            <person name="Mukherjee S."/>
            <person name="Reddy T.B.K."/>
            <person name="Daum C."/>
            <person name="Copeland A."/>
            <person name="Chen I.A."/>
            <person name="Ivanova N.N."/>
            <person name="Kyrpides N.C."/>
            <person name="Shapiro N."/>
            <person name="Eloe-Fadrosh E.A."/>
            <person name="Pietrasiak N."/>
        </authorList>
    </citation>
    <scope>NUCLEOTIDE SEQUENCE</scope>
    <source>
        <strain evidence="4">UHER 2000/2452</strain>
    </source>
</reference>
<reference evidence="4" key="1">
    <citation type="submission" date="2021-05" db="EMBL/GenBank/DDBJ databases">
        <authorList>
            <person name="Pietrasiak N."/>
            <person name="Ward R."/>
            <person name="Stajich J.E."/>
            <person name="Kurbessoian T."/>
        </authorList>
    </citation>
    <scope>NUCLEOTIDE SEQUENCE</scope>
    <source>
        <strain evidence="4">UHER 2000/2452</strain>
    </source>
</reference>
<gene>
    <name evidence="4" type="ORF">KME15_18520</name>
</gene>
<organism evidence="4 5">
    <name type="scientific">Drouetiella hepatica Uher 2000/2452</name>
    <dbReference type="NCBI Taxonomy" id="904376"/>
    <lineage>
        <taxon>Bacteria</taxon>
        <taxon>Bacillati</taxon>
        <taxon>Cyanobacteriota</taxon>
        <taxon>Cyanophyceae</taxon>
        <taxon>Oculatellales</taxon>
        <taxon>Oculatellaceae</taxon>
        <taxon>Drouetiella</taxon>
    </lineage>
</organism>
<protein>
    <submittedName>
        <fullName evidence="4">GNAT family N-acetyltransferase</fullName>
    </submittedName>
</protein>